<feature type="domain" description="Uracil-DNA glycosylase-like" evidence="5">
    <location>
        <begin position="157"/>
        <end position="274"/>
    </location>
</feature>
<protein>
    <recommendedName>
        <fullName evidence="5">Uracil-DNA glycosylase-like domain-containing protein</fullName>
    </recommendedName>
</protein>
<dbReference type="EMBL" id="FQ311435">
    <property type="protein sequence ID" value="CBQ69143.1"/>
    <property type="molecule type" value="Genomic_DNA"/>
</dbReference>
<dbReference type="Proteomes" id="UP000008867">
    <property type="component" value="Chromosome 14"/>
</dbReference>
<dbReference type="Gene3D" id="3.40.470.10">
    <property type="entry name" value="Uracil-DNA glycosylase-like domain"/>
    <property type="match status" value="1"/>
</dbReference>
<feature type="compositionally biased region" description="Basic and acidic residues" evidence="4">
    <location>
        <begin position="1"/>
        <end position="12"/>
    </location>
</feature>
<keyword evidence="2" id="KW-0378">Hydrolase</keyword>
<evidence type="ECO:0000313" key="6">
    <source>
        <dbReference type="EMBL" id="CBQ69143.1"/>
    </source>
</evidence>
<feature type="compositionally biased region" description="Polar residues" evidence="4">
    <location>
        <begin position="93"/>
        <end position="102"/>
    </location>
</feature>
<proteinExistence type="predicted"/>
<gene>
    <name evidence="6" type="ORF">sr15218</name>
</gene>
<feature type="region of interest" description="Disordered" evidence="4">
    <location>
        <begin position="283"/>
        <end position="305"/>
    </location>
</feature>
<feature type="compositionally biased region" description="Polar residues" evidence="4">
    <location>
        <begin position="359"/>
        <end position="369"/>
    </location>
</feature>
<dbReference type="PANTHER" id="PTHR12159">
    <property type="entry name" value="G/T AND G/U MISMATCH-SPECIFIC DNA GLYCOSYLASE"/>
    <property type="match status" value="1"/>
</dbReference>
<dbReference type="OrthoDB" id="565731at2759"/>
<dbReference type="CDD" id="cd10028">
    <property type="entry name" value="UDG-F2_TDG_MUG"/>
    <property type="match status" value="1"/>
</dbReference>
<dbReference type="InterPro" id="IPR005122">
    <property type="entry name" value="Uracil-DNA_glycosylase-like"/>
</dbReference>
<dbReference type="InterPro" id="IPR036895">
    <property type="entry name" value="Uracil-DNA_glycosylase-like_sf"/>
</dbReference>
<dbReference type="GO" id="GO:0006285">
    <property type="term" value="P:base-excision repair, AP site formation"/>
    <property type="evidence" value="ECO:0007669"/>
    <property type="project" value="InterPro"/>
</dbReference>
<evidence type="ECO:0000259" key="5">
    <source>
        <dbReference type="Pfam" id="PF03167"/>
    </source>
</evidence>
<dbReference type="GO" id="GO:0004844">
    <property type="term" value="F:uracil DNA N-glycosylase activity"/>
    <property type="evidence" value="ECO:0007669"/>
    <property type="project" value="TreeGrafter"/>
</dbReference>
<feature type="region of interest" description="Disordered" evidence="4">
    <location>
        <begin position="1"/>
        <end position="146"/>
    </location>
</feature>
<dbReference type="SUPFAM" id="SSF52141">
    <property type="entry name" value="Uracil-DNA glycosylase-like"/>
    <property type="match status" value="1"/>
</dbReference>
<evidence type="ECO:0000256" key="1">
    <source>
        <dbReference type="ARBA" id="ARBA00022763"/>
    </source>
</evidence>
<feature type="compositionally biased region" description="Basic residues" evidence="4">
    <location>
        <begin position="289"/>
        <end position="298"/>
    </location>
</feature>
<dbReference type="InterPro" id="IPR015637">
    <property type="entry name" value="MUG/TDG"/>
</dbReference>
<dbReference type="HOGENOM" id="CLU_028135_0_0_1"/>
<evidence type="ECO:0000256" key="4">
    <source>
        <dbReference type="SAM" id="MobiDB-lite"/>
    </source>
</evidence>
<dbReference type="AlphaFoldDB" id="E6ZPI6"/>
<evidence type="ECO:0000256" key="2">
    <source>
        <dbReference type="ARBA" id="ARBA00022801"/>
    </source>
</evidence>
<dbReference type="eggNOG" id="KOG4120">
    <property type="taxonomic scope" value="Eukaryota"/>
</dbReference>
<dbReference type="GO" id="GO:0008263">
    <property type="term" value="F:pyrimidine-specific mismatch base pair DNA N-glycosylase activity"/>
    <property type="evidence" value="ECO:0007669"/>
    <property type="project" value="TreeGrafter"/>
</dbReference>
<keyword evidence="7" id="KW-1185">Reference proteome</keyword>
<organism evidence="6 7">
    <name type="scientific">Sporisorium reilianum (strain SRZ2)</name>
    <name type="common">Maize head smut fungus</name>
    <dbReference type="NCBI Taxonomy" id="999809"/>
    <lineage>
        <taxon>Eukaryota</taxon>
        <taxon>Fungi</taxon>
        <taxon>Dikarya</taxon>
        <taxon>Basidiomycota</taxon>
        <taxon>Ustilaginomycotina</taxon>
        <taxon>Ustilaginomycetes</taxon>
        <taxon>Ustilaginales</taxon>
        <taxon>Ustilaginaceae</taxon>
        <taxon>Sporisorium</taxon>
    </lineage>
</organism>
<accession>E6ZPI6</accession>
<evidence type="ECO:0000313" key="7">
    <source>
        <dbReference type="Proteomes" id="UP000008867"/>
    </source>
</evidence>
<feature type="compositionally biased region" description="Low complexity" evidence="4">
    <location>
        <begin position="49"/>
        <end position="65"/>
    </location>
</feature>
<keyword evidence="3" id="KW-0234">DNA repair</keyword>
<name>E6ZPI6_SPORE</name>
<evidence type="ECO:0000256" key="3">
    <source>
        <dbReference type="ARBA" id="ARBA00023204"/>
    </source>
</evidence>
<feature type="region of interest" description="Disordered" evidence="4">
    <location>
        <begin position="354"/>
        <end position="375"/>
    </location>
</feature>
<dbReference type="Pfam" id="PF03167">
    <property type="entry name" value="UDG"/>
    <property type="match status" value="1"/>
</dbReference>
<dbReference type="PANTHER" id="PTHR12159:SF9">
    <property type="entry name" value="G_T MISMATCH-SPECIFIC THYMINE DNA GLYCOSYLASE"/>
    <property type="match status" value="1"/>
</dbReference>
<keyword evidence="1" id="KW-0227">DNA damage</keyword>
<feature type="compositionally biased region" description="Basic residues" evidence="4">
    <location>
        <begin position="126"/>
        <end position="136"/>
    </location>
</feature>
<sequence length="502" mass="54460">MSTPRERSEGRRSKASTPSVPASPPPPVAKLPQHFSATFEYQGERKAGPSWTSSPKVSTSSTSPRRSPRAKQARFANLLSAYSDLDDDDGYQPKSNGSSPSKGRSKQMKEAGSSDDDASQGQNGAKKSKSRKRIRRTRDDPNSAAGSIYAHLKGLPDLFAEHNDIMFCGINPGVKSSHSGHHFAHRSNHFYPSLHLAGITEERMKPEQDVEFPTLRPLSLGLTNLAHRPTAEGNELLPSELIDGVPILLEKVRRWKPRTVCFVGKGISEAFMKGLKQAGAIDKGSSSIKKGRGSRKASAKATAPESECKIKREEMEVYVQLPVLGSENDELDTPTFLQAAVPADVLCAFDPPAAESQDVKPTTKGTSPQKAKKQLYTKGNAKDDTGYGILPICVPHSQRKGSPLRLDQVTLFFVTPSSSARVTTHFLDDKARILKSLRRLVEHLEAAGTRANGSTNGNVKLECGSGSLVKLESDVPQTTTEIELEVVDVSRFSRFTASSSMG</sequence>
<reference evidence="6 7" key="1">
    <citation type="journal article" date="2010" name="Science">
        <title>Pathogenicity determinants in smut fungi revealed by genome comparison.</title>
        <authorList>
            <person name="Schirawski J."/>
            <person name="Mannhaupt G."/>
            <person name="Muench K."/>
            <person name="Brefort T."/>
            <person name="Schipper K."/>
            <person name="Doehlemann G."/>
            <person name="Di Stasio M."/>
            <person name="Roessel N."/>
            <person name="Mendoza-Mendoza A."/>
            <person name="Pester D."/>
            <person name="Mueller O."/>
            <person name="Winterberg B."/>
            <person name="Meyer E."/>
            <person name="Ghareeb H."/>
            <person name="Wollenberg T."/>
            <person name="Muensterkoetter M."/>
            <person name="Wong P."/>
            <person name="Walter M."/>
            <person name="Stukenbrock E."/>
            <person name="Gueldener U."/>
            <person name="Kahmann R."/>
        </authorList>
    </citation>
    <scope>NUCLEOTIDE SEQUENCE [LARGE SCALE GENOMIC DNA]</scope>
    <source>
        <strain evidence="7">SRZ2</strain>
    </source>
</reference>
<dbReference type="VEuPathDB" id="FungiDB:sr15218"/>